<comment type="similarity">
    <text evidence="7">Belongs to the binding-protein-dependent transport system permease family.</text>
</comment>
<sequence>MSNFKSNARKNGTISKRRKLFVDIKNGWQLYVMGLPAMLLLFLFAYMPMGGLVIAFKQYNFRKGIWGSDWVHPIFKNFEILFKNNAAAMQAIRNTLFLNFLFIIVGTVFALVLALSLNELANKYIKKLTQSLTFLPYFISTVVVGIFVSGLLSYDNGTLNKLITNLGGEKVAFYMHPSYWPIILLVVNIWKGAGYSAVIYLSTLSGIDDSYYEAAQLDGASRWQQIVNISLPLMRPTIIVMTLLAVGKIMNADFGLFYNITGSMPTLYSTTDVLDTYIFRALRQTGDIAISSATGFFQSVISFILVVVCNQLARRYEKDAALF</sequence>
<organism evidence="9 10">
    <name type="scientific">Anaerocolumna chitinilytica</name>
    <dbReference type="NCBI Taxonomy" id="1727145"/>
    <lineage>
        <taxon>Bacteria</taxon>
        <taxon>Bacillati</taxon>
        <taxon>Bacillota</taxon>
        <taxon>Clostridia</taxon>
        <taxon>Lachnospirales</taxon>
        <taxon>Lachnospiraceae</taxon>
        <taxon>Anaerocolumna</taxon>
    </lineage>
</organism>
<dbReference type="AlphaFoldDB" id="A0A7I8DTE7"/>
<comment type="subcellular location">
    <subcellularLocation>
        <location evidence="1 7">Cell membrane</location>
        <topology evidence="1 7">Multi-pass membrane protein</topology>
    </subcellularLocation>
</comment>
<dbReference type="SUPFAM" id="SSF161098">
    <property type="entry name" value="MetI-like"/>
    <property type="match status" value="1"/>
</dbReference>
<feature type="transmembrane region" description="Helical" evidence="7">
    <location>
        <begin position="30"/>
        <end position="56"/>
    </location>
</feature>
<accession>A0A7I8DTE7</accession>
<keyword evidence="2 7" id="KW-0813">Transport</keyword>
<dbReference type="GO" id="GO:0055085">
    <property type="term" value="P:transmembrane transport"/>
    <property type="evidence" value="ECO:0007669"/>
    <property type="project" value="InterPro"/>
</dbReference>
<dbReference type="PANTHER" id="PTHR30193">
    <property type="entry name" value="ABC TRANSPORTER PERMEASE PROTEIN"/>
    <property type="match status" value="1"/>
</dbReference>
<evidence type="ECO:0000256" key="5">
    <source>
        <dbReference type="ARBA" id="ARBA00022989"/>
    </source>
</evidence>
<feature type="transmembrane region" description="Helical" evidence="7">
    <location>
        <begin position="135"/>
        <end position="154"/>
    </location>
</feature>
<evidence type="ECO:0000256" key="4">
    <source>
        <dbReference type="ARBA" id="ARBA00022692"/>
    </source>
</evidence>
<dbReference type="InterPro" id="IPR000515">
    <property type="entry name" value="MetI-like"/>
</dbReference>
<feature type="domain" description="ABC transmembrane type-1" evidence="8">
    <location>
        <begin position="92"/>
        <end position="309"/>
    </location>
</feature>
<dbReference type="PROSITE" id="PS50928">
    <property type="entry name" value="ABC_TM1"/>
    <property type="match status" value="1"/>
</dbReference>
<evidence type="ECO:0000313" key="9">
    <source>
        <dbReference type="EMBL" id="BCK00306.1"/>
    </source>
</evidence>
<keyword evidence="5 7" id="KW-1133">Transmembrane helix</keyword>
<keyword evidence="3" id="KW-1003">Cell membrane</keyword>
<evidence type="ECO:0000256" key="6">
    <source>
        <dbReference type="ARBA" id="ARBA00023136"/>
    </source>
</evidence>
<keyword evidence="10" id="KW-1185">Reference proteome</keyword>
<dbReference type="PANTHER" id="PTHR30193:SF44">
    <property type="entry name" value="LACTOSE TRANSPORT SYSTEM PERMEASE PROTEIN LACF"/>
    <property type="match status" value="1"/>
</dbReference>
<reference evidence="9 10" key="2">
    <citation type="submission" date="2020-08" db="EMBL/GenBank/DDBJ databases">
        <authorList>
            <person name="Ueki A."/>
            <person name="Tonouchi A."/>
        </authorList>
    </citation>
    <scope>NUCLEOTIDE SEQUENCE [LARGE SCALE GENOMIC DNA]</scope>
    <source>
        <strain evidence="9 10">CTTW</strain>
    </source>
</reference>
<evidence type="ECO:0000256" key="7">
    <source>
        <dbReference type="RuleBase" id="RU363032"/>
    </source>
</evidence>
<evidence type="ECO:0000313" key="10">
    <source>
        <dbReference type="Proteomes" id="UP000515703"/>
    </source>
</evidence>
<protein>
    <submittedName>
        <fullName evidence="9">Sugar ABC transporter permease</fullName>
    </submittedName>
</protein>
<evidence type="ECO:0000256" key="3">
    <source>
        <dbReference type="ARBA" id="ARBA00022475"/>
    </source>
</evidence>
<gene>
    <name evidence="9" type="ORF">bsdcttw_33460</name>
</gene>
<dbReference type="KEGG" id="acht:bsdcttw_33460"/>
<proteinExistence type="inferred from homology"/>
<dbReference type="EMBL" id="AP023368">
    <property type="protein sequence ID" value="BCK00306.1"/>
    <property type="molecule type" value="Genomic_DNA"/>
</dbReference>
<reference evidence="9 10" key="1">
    <citation type="submission" date="2020-08" db="EMBL/GenBank/DDBJ databases">
        <title>Draft genome sequencing of an Anaerocolumna strain isolated from anoxic soil subjected to BSD treatment.</title>
        <authorList>
            <person name="Uek A."/>
            <person name="Tonouchi A."/>
        </authorList>
    </citation>
    <scope>NUCLEOTIDE SEQUENCE [LARGE SCALE GENOMIC DNA]</scope>
    <source>
        <strain evidence="9 10">CTTW</strain>
    </source>
</reference>
<dbReference type="Pfam" id="PF00528">
    <property type="entry name" value="BPD_transp_1"/>
    <property type="match status" value="1"/>
</dbReference>
<dbReference type="GO" id="GO:0005886">
    <property type="term" value="C:plasma membrane"/>
    <property type="evidence" value="ECO:0007669"/>
    <property type="project" value="UniProtKB-SubCell"/>
</dbReference>
<evidence type="ECO:0000256" key="2">
    <source>
        <dbReference type="ARBA" id="ARBA00022448"/>
    </source>
</evidence>
<evidence type="ECO:0000259" key="8">
    <source>
        <dbReference type="PROSITE" id="PS50928"/>
    </source>
</evidence>
<dbReference type="InterPro" id="IPR051393">
    <property type="entry name" value="ABC_transporter_permease"/>
</dbReference>
<feature type="transmembrane region" description="Helical" evidence="7">
    <location>
        <begin position="288"/>
        <end position="308"/>
    </location>
</feature>
<dbReference type="Gene3D" id="1.10.3720.10">
    <property type="entry name" value="MetI-like"/>
    <property type="match status" value="1"/>
</dbReference>
<dbReference type="CDD" id="cd06261">
    <property type="entry name" value="TM_PBP2"/>
    <property type="match status" value="1"/>
</dbReference>
<name>A0A7I8DTE7_9FIRM</name>
<dbReference type="Proteomes" id="UP000515703">
    <property type="component" value="Chromosome"/>
</dbReference>
<evidence type="ECO:0000256" key="1">
    <source>
        <dbReference type="ARBA" id="ARBA00004651"/>
    </source>
</evidence>
<feature type="transmembrane region" description="Helical" evidence="7">
    <location>
        <begin position="96"/>
        <end position="115"/>
    </location>
</feature>
<dbReference type="InterPro" id="IPR035906">
    <property type="entry name" value="MetI-like_sf"/>
</dbReference>
<dbReference type="RefSeq" id="WP_225903689.1">
    <property type="nucleotide sequence ID" value="NZ_AP023368.1"/>
</dbReference>
<keyword evidence="4 7" id="KW-0812">Transmembrane</keyword>
<keyword evidence="6 7" id="KW-0472">Membrane</keyword>